<reference evidence="1" key="2">
    <citation type="journal article" date="2015" name="Data Brief">
        <title>Shoot transcriptome of the giant reed, Arundo donax.</title>
        <authorList>
            <person name="Barrero R.A."/>
            <person name="Guerrero F.D."/>
            <person name="Moolhuijzen P."/>
            <person name="Goolsby J.A."/>
            <person name="Tidwell J."/>
            <person name="Bellgard S.E."/>
            <person name="Bellgard M.I."/>
        </authorList>
    </citation>
    <scope>NUCLEOTIDE SEQUENCE</scope>
    <source>
        <tissue evidence="1">Shoot tissue taken approximately 20 cm above the soil surface</tissue>
    </source>
</reference>
<proteinExistence type="predicted"/>
<dbReference type="EMBL" id="GBRH01246501">
    <property type="protein sequence ID" value="JAD51394.1"/>
    <property type="molecule type" value="Transcribed_RNA"/>
</dbReference>
<organism evidence="1">
    <name type="scientific">Arundo donax</name>
    <name type="common">Giant reed</name>
    <name type="synonym">Donax arundinaceus</name>
    <dbReference type="NCBI Taxonomy" id="35708"/>
    <lineage>
        <taxon>Eukaryota</taxon>
        <taxon>Viridiplantae</taxon>
        <taxon>Streptophyta</taxon>
        <taxon>Embryophyta</taxon>
        <taxon>Tracheophyta</taxon>
        <taxon>Spermatophyta</taxon>
        <taxon>Magnoliopsida</taxon>
        <taxon>Liliopsida</taxon>
        <taxon>Poales</taxon>
        <taxon>Poaceae</taxon>
        <taxon>PACMAD clade</taxon>
        <taxon>Arundinoideae</taxon>
        <taxon>Arundineae</taxon>
        <taxon>Arundo</taxon>
    </lineage>
</organism>
<dbReference type="AlphaFoldDB" id="A0A0A9AI72"/>
<sequence length="21" mass="2471">MTIYNHLIHCVRVCARALFPL</sequence>
<name>A0A0A9AI72_ARUDO</name>
<evidence type="ECO:0000313" key="1">
    <source>
        <dbReference type="EMBL" id="JAD51394.1"/>
    </source>
</evidence>
<accession>A0A0A9AI72</accession>
<protein>
    <submittedName>
        <fullName evidence="1">Uncharacterized protein</fullName>
    </submittedName>
</protein>
<reference evidence="1" key="1">
    <citation type="submission" date="2014-09" db="EMBL/GenBank/DDBJ databases">
        <authorList>
            <person name="Magalhaes I.L.F."/>
            <person name="Oliveira U."/>
            <person name="Santos F.R."/>
            <person name="Vidigal T.H.D.A."/>
            <person name="Brescovit A.D."/>
            <person name="Santos A.J."/>
        </authorList>
    </citation>
    <scope>NUCLEOTIDE SEQUENCE</scope>
    <source>
        <tissue evidence="1">Shoot tissue taken approximately 20 cm above the soil surface</tissue>
    </source>
</reference>